<comment type="caution">
    <text evidence="6">The sequence shown here is derived from an EMBL/GenBank/DDBJ whole genome shotgun (WGS) entry which is preliminary data.</text>
</comment>
<dbReference type="Gene3D" id="3.30.360.10">
    <property type="entry name" value="Dihydrodipicolinate Reductase, domain 2"/>
    <property type="match status" value="1"/>
</dbReference>
<dbReference type="SUPFAM" id="SSF55347">
    <property type="entry name" value="Glyceraldehyde-3-phosphate dehydrogenase-like, C-terminal domain"/>
    <property type="match status" value="1"/>
</dbReference>
<evidence type="ECO:0000259" key="4">
    <source>
        <dbReference type="Pfam" id="PF01408"/>
    </source>
</evidence>
<evidence type="ECO:0000256" key="3">
    <source>
        <dbReference type="SAM" id="MobiDB-lite"/>
    </source>
</evidence>
<dbReference type="GeneID" id="96289587"/>
<keyword evidence="7" id="KW-1185">Reference proteome</keyword>
<organism evidence="6 7">
    <name type="scientific">Streptomyces xanthochromogenes</name>
    <dbReference type="NCBI Taxonomy" id="67384"/>
    <lineage>
        <taxon>Bacteria</taxon>
        <taxon>Bacillati</taxon>
        <taxon>Actinomycetota</taxon>
        <taxon>Actinomycetes</taxon>
        <taxon>Kitasatosporales</taxon>
        <taxon>Streptomycetaceae</taxon>
        <taxon>Streptomyces</taxon>
    </lineage>
</organism>
<dbReference type="EMBL" id="BMUU01000002">
    <property type="protein sequence ID" value="GGY23183.1"/>
    <property type="molecule type" value="Genomic_DNA"/>
</dbReference>
<comment type="similarity">
    <text evidence="1">Belongs to the Gfo/Idh/MocA family.</text>
</comment>
<dbReference type="Pfam" id="PF22725">
    <property type="entry name" value="GFO_IDH_MocA_C3"/>
    <property type="match status" value="1"/>
</dbReference>
<dbReference type="Gene3D" id="3.40.50.720">
    <property type="entry name" value="NAD(P)-binding Rossmann-like Domain"/>
    <property type="match status" value="1"/>
</dbReference>
<dbReference type="PANTHER" id="PTHR22604">
    <property type="entry name" value="OXIDOREDUCTASES"/>
    <property type="match status" value="1"/>
</dbReference>
<feature type="domain" description="GFO/IDH/MocA-like oxidoreductase" evidence="5">
    <location>
        <begin position="136"/>
        <end position="250"/>
    </location>
</feature>
<feature type="region of interest" description="Disordered" evidence="3">
    <location>
        <begin position="322"/>
        <end position="366"/>
    </location>
</feature>
<feature type="compositionally biased region" description="Low complexity" evidence="3">
    <location>
        <begin position="336"/>
        <end position="352"/>
    </location>
</feature>
<protein>
    <submittedName>
        <fullName evidence="6">Oxidoreductase</fullName>
    </submittedName>
</protein>
<dbReference type="PANTHER" id="PTHR22604:SF105">
    <property type="entry name" value="TRANS-1,2-DIHYDROBENZENE-1,2-DIOL DEHYDROGENASE"/>
    <property type="match status" value="1"/>
</dbReference>
<dbReference type="InterPro" id="IPR000683">
    <property type="entry name" value="Gfo/Idh/MocA-like_OxRdtase_N"/>
</dbReference>
<feature type="domain" description="Gfo/Idh/MocA-like oxidoreductase N-terminal" evidence="4">
    <location>
        <begin position="6"/>
        <end position="124"/>
    </location>
</feature>
<evidence type="ECO:0000313" key="6">
    <source>
        <dbReference type="EMBL" id="GGY23183.1"/>
    </source>
</evidence>
<evidence type="ECO:0000313" key="7">
    <source>
        <dbReference type="Proteomes" id="UP000600946"/>
    </source>
</evidence>
<dbReference type="InterPro" id="IPR055170">
    <property type="entry name" value="GFO_IDH_MocA-like_dom"/>
</dbReference>
<sequence length="366" mass="38569">MTDRPLRIAVLGTADIARRRVLPAMAADPDIELTAVASRDGGRAREVAEQFGCAAVESYDAVLARDDVDAVYVPLPISLHAEWAGRALRAGKHVLAEKPLTADRPTTEALLGLARASGLVLMENVMFVHHPQHSVVRELVTSGAIGQLRAFSAAFAIPALPAGNIRHRPELGGGALLDVGYYPVRAALYFLGAGLEIVGAALESSGGSAVETSGAVLVRSPSGVLGQLAFGMEHAYRSAYELWGSEGRIRVEPAFTPPADHKPAVWITDAHGPRELTLAPHDQVAATVRAFVRAVRSGAVESPDAGECLEQALLLDAVRARATHQRPPQTVPTRPASPSASPSSVSASASPSVSPPDEERTDRDRD</sequence>
<reference evidence="7" key="1">
    <citation type="journal article" date="2019" name="Int. J. Syst. Evol. Microbiol.">
        <title>The Global Catalogue of Microorganisms (GCM) 10K type strain sequencing project: providing services to taxonomists for standard genome sequencing and annotation.</title>
        <authorList>
            <consortium name="The Broad Institute Genomics Platform"/>
            <consortium name="The Broad Institute Genome Sequencing Center for Infectious Disease"/>
            <person name="Wu L."/>
            <person name="Ma J."/>
        </authorList>
    </citation>
    <scope>NUCLEOTIDE SEQUENCE [LARGE SCALE GENOMIC DNA]</scope>
    <source>
        <strain evidence="7">JCM 4594</strain>
    </source>
</reference>
<dbReference type="Proteomes" id="UP000600946">
    <property type="component" value="Unassembled WGS sequence"/>
</dbReference>
<dbReference type="Pfam" id="PF01408">
    <property type="entry name" value="GFO_IDH_MocA"/>
    <property type="match status" value="1"/>
</dbReference>
<name>A0ABQ2ZRF1_9ACTN</name>
<dbReference type="SUPFAM" id="SSF51735">
    <property type="entry name" value="NAD(P)-binding Rossmann-fold domains"/>
    <property type="match status" value="1"/>
</dbReference>
<feature type="compositionally biased region" description="Basic and acidic residues" evidence="3">
    <location>
        <begin position="357"/>
        <end position="366"/>
    </location>
</feature>
<gene>
    <name evidence="6" type="ORF">GCM10010326_15830</name>
</gene>
<accession>A0ABQ2ZRF1</accession>
<proteinExistence type="inferred from homology"/>
<dbReference type="InterPro" id="IPR036291">
    <property type="entry name" value="NAD(P)-bd_dom_sf"/>
</dbReference>
<evidence type="ECO:0000259" key="5">
    <source>
        <dbReference type="Pfam" id="PF22725"/>
    </source>
</evidence>
<dbReference type="RefSeq" id="WP_161250890.1">
    <property type="nucleotide sequence ID" value="NZ_BMUU01000002.1"/>
</dbReference>
<keyword evidence="2" id="KW-0560">Oxidoreductase</keyword>
<evidence type="ECO:0000256" key="2">
    <source>
        <dbReference type="ARBA" id="ARBA00023002"/>
    </source>
</evidence>
<dbReference type="InterPro" id="IPR050984">
    <property type="entry name" value="Gfo/Idh/MocA_domain"/>
</dbReference>
<evidence type="ECO:0000256" key="1">
    <source>
        <dbReference type="ARBA" id="ARBA00010928"/>
    </source>
</evidence>